<keyword evidence="1" id="KW-0812">Transmembrane</keyword>
<protein>
    <submittedName>
        <fullName evidence="2">Uncharacterized protein</fullName>
    </submittedName>
</protein>
<reference evidence="2" key="1">
    <citation type="submission" date="2014-05" db="EMBL/GenBank/DDBJ databases">
        <authorList>
            <person name="Chronopoulou M."/>
        </authorList>
    </citation>
    <scope>NUCLEOTIDE SEQUENCE</scope>
    <source>
        <tissue evidence="2">Whole organism</tissue>
    </source>
</reference>
<organism evidence="2">
    <name type="scientific">Lepeophtheirus salmonis</name>
    <name type="common">Salmon louse</name>
    <name type="synonym">Caligus salmonis</name>
    <dbReference type="NCBI Taxonomy" id="72036"/>
    <lineage>
        <taxon>Eukaryota</taxon>
        <taxon>Metazoa</taxon>
        <taxon>Ecdysozoa</taxon>
        <taxon>Arthropoda</taxon>
        <taxon>Crustacea</taxon>
        <taxon>Multicrustacea</taxon>
        <taxon>Hexanauplia</taxon>
        <taxon>Copepoda</taxon>
        <taxon>Siphonostomatoida</taxon>
        <taxon>Caligidae</taxon>
        <taxon>Lepeophtheirus</taxon>
    </lineage>
</organism>
<evidence type="ECO:0000256" key="1">
    <source>
        <dbReference type="SAM" id="Phobius"/>
    </source>
</evidence>
<proteinExistence type="predicted"/>
<keyword evidence="1" id="KW-0472">Membrane</keyword>
<dbReference type="AlphaFoldDB" id="A0A0K2VHN3"/>
<name>A0A0K2VHN3_LEPSM</name>
<sequence>MTSYGIFIFNASFHNISLSSTIIMIIFIITSFFNFCLYLAITMINPINTVFNICFYHWNIFFYNPFSYLHIFLQHTNMTSYTATTMTYKIHFTIFSNNFTSTFPFRVIISVVKYYITNIEIFCCSISDIVRK</sequence>
<dbReference type="EMBL" id="HACA01032489">
    <property type="protein sequence ID" value="CDW49850.1"/>
    <property type="molecule type" value="Transcribed_RNA"/>
</dbReference>
<keyword evidence="1" id="KW-1133">Transmembrane helix</keyword>
<feature type="transmembrane region" description="Helical" evidence="1">
    <location>
        <begin position="20"/>
        <end position="41"/>
    </location>
</feature>
<accession>A0A0K2VHN3</accession>
<evidence type="ECO:0000313" key="2">
    <source>
        <dbReference type="EMBL" id="CDW49850.1"/>
    </source>
</evidence>
<feature type="non-terminal residue" evidence="2">
    <location>
        <position position="132"/>
    </location>
</feature>